<evidence type="ECO:0000313" key="1">
    <source>
        <dbReference type="EMBL" id="QPS07997.1"/>
    </source>
</evidence>
<proteinExistence type="predicted"/>
<organism evidence="1 2">
    <name type="scientific">Delftia acidovorans</name>
    <name type="common">Pseudomonas acidovorans</name>
    <name type="synonym">Comamonas acidovorans</name>
    <dbReference type="NCBI Taxonomy" id="80866"/>
    <lineage>
        <taxon>Bacteria</taxon>
        <taxon>Pseudomonadati</taxon>
        <taxon>Pseudomonadota</taxon>
        <taxon>Betaproteobacteria</taxon>
        <taxon>Burkholderiales</taxon>
        <taxon>Comamonadaceae</taxon>
        <taxon>Delftia</taxon>
    </lineage>
</organism>
<dbReference type="Proteomes" id="UP000594778">
    <property type="component" value="Chromosome"/>
</dbReference>
<protein>
    <submittedName>
        <fullName evidence="1">Uncharacterized protein</fullName>
    </submittedName>
</protein>
<name>A0A7T2S352_DELAC</name>
<dbReference type="AlphaFoldDB" id="A0A7T2S352"/>
<accession>A0A7T2S352</accession>
<dbReference type="RefSeq" id="WP_183020053.1">
    <property type="nucleotide sequence ID" value="NZ_CP065668.1"/>
</dbReference>
<reference evidence="1 2" key="1">
    <citation type="submission" date="2020-12" db="EMBL/GenBank/DDBJ databases">
        <title>FDA dAtabase for Regulatory Grade micrObial Sequences (FDA-ARGOS): Supporting development and validation of Infectious Disease Dx tests.</title>
        <authorList>
            <person name="Sproer C."/>
            <person name="Gronow S."/>
            <person name="Severitt S."/>
            <person name="Schroder I."/>
            <person name="Tallon L."/>
            <person name="Sadzewicz L."/>
            <person name="Zhao X."/>
            <person name="Boylan J."/>
            <person name="Ott S."/>
            <person name="Bowen H."/>
            <person name="Vavikolanu K."/>
            <person name="Mehta A."/>
            <person name="Aluvathingal J."/>
            <person name="Nadendla S."/>
            <person name="Lowell S."/>
            <person name="Myers T."/>
            <person name="Yan Y."/>
            <person name="Sichtig H."/>
        </authorList>
    </citation>
    <scope>NUCLEOTIDE SEQUENCE [LARGE SCALE GENOMIC DNA]</scope>
    <source>
        <strain evidence="1 2">FDAARGOS_909</strain>
    </source>
</reference>
<evidence type="ECO:0000313" key="2">
    <source>
        <dbReference type="Proteomes" id="UP000594778"/>
    </source>
</evidence>
<dbReference type="EMBL" id="CP065668">
    <property type="protein sequence ID" value="QPS07997.1"/>
    <property type="molecule type" value="Genomic_DNA"/>
</dbReference>
<sequence>MAKRQNRRLLFADSTNIFIKTDILFPGVFARMTSLMFAAHPFLLLNIAPAALAGAAARAITSTTITTIKG</sequence>
<gene>
    <name evidence="1" type="ORF">I6G66_27660</name>
</gene>